<gene>
    <name evidence="1" type="ORF">AFUS01_LOCUS27363</name>
</gene>
<dbReference type="EMBL" id="CAJVCH010377729">
    <property type="protein sequence ID" value="CAG7816761.1"/>
    <property type="molecule type" value="Genomic_DNA"/>
</dbReference>
<evidence type="ECO:0000313" key="2">
    <source>
        <dbReference type="Proteomes" id="UP000708208"/>
    </source>
</evidence>
<evidence type="ECO:0000313" key="1">
    <source>
        <dbReference type="EMBL" id="CAG7816761.1"/>
    </source>
</evidence>
<dbReference type="Proteomes" id="UP000708208">
    <property type="component" value="Unassembled WGS sequence"/>
</dbReference>
<sequence length="129" mass="15217">MDLKFKKMLWLLGRKSKLSLENKLLLYKSIIRPIWTYGCQLWGTAKGSNIEIIQRFQNKTLRCIAEAPWFATNQSIHDHCNIEAVKPIITKISEKYKLRLEKHENINAVMLLDNSTTIRRLQRQHVLDL</sequence>
<dbReference type="AlphaFoldDB" id="A0A8J2P6U1"/>
<proteinExistence type="predicted"/>
<reference evidence="1" key="1">
    <citation type="submission" date="2021-06" db="EMBL/GenBank/DDBJ databases">
        <authorList>
            <person name="Hodson N. C."/>
            <person name="Mongue J. A."/>
            <person name="Jaron S. K."/>
        </authorList>
    </citation>
    <scope>NUCLEOTIDE SEQUENCE</scope>
</reference>
<keyword evidence="2" id="KW-1185">Reference proteome</keyword>
<accession>A0A8J2P6U1</accession>
<dbReference type="OrthoDB" id="8046321at2759"/>
<protein>
    <submittedName>
        <fullName evidence="1">Uncharacterized protein</fullName>
    </submittedName>
</protein>
<organism evidence="1 2">
    <name type="scientific">Allacma fusca</name>
    <dbReference type="NCBI Taxonomy" id="39272"/>
    <lineage>
        <taxon>Eukaryota</taxon>
        <taxon>Metazoa</taxon>
        <taxon>Ecdysozoa</taxon>
        <taxon>Arthropoda</taxon>
        <taxon>Hexapoda</taxon>
        <taxon>Collembola</taxon>
        <taxon>Symphypleona</taxon>
        <taxon>Sminthuridae</taxon>
        <taxon>Allacma</taxon>
    </lineage>
</organism>
<comment type="caution">
    <text evidence="1">The sequence shown here is derived from an EMBL/GenBank/DDBJ whole genome shotgun (WGS) entry which is preliminary data.</text>
</comment>
<name>A0A8J2P6U1_9HEXA</name>